<reference evidence="6" key="1">
    <citation type="journal article" date="2016" name="Nat. Genet.">
        <title>A high-quality carrot genome assembly provides new insights into carotenoid accumulation and asterid genome evolution.</title>
        <authorList>
            <person name="Iorizzo M."/>
            <person name="Ellison S."/>
            <person name="Senalik D."/>
            <person name="Zeng P."/>
            <person name="Satapoomin P."/>
            <person name="Huang J."/>
            <person name="Bowman M."/>
            <person name="Iovene M."/>
            <person name="Sanseverino W."/>
            <person name="Cavagnaro P."/>
            <person name="Yildiz M."/>
            <person name="Macko-Podgorni A."/>
            <person name="Moranska E."/>
            <person name="Grzebelus E."/>
            <person name="Grzebelus D."/>
            <person name="Ashrafi H."/>
            <person name="Zheng Z."/>
            <person name="Cheng S."/>
            <person name="Spooner D."/>
            <person name="Van Deynze A."/>
            <person name="Simon P."/>
        </authorList>
    </citation>
    <scope>NUCLEOTIDE SEQUENCE [LARGE SCALE GENOMIC DNA]</scope>
    <source>
        <tissue evidence="6">Leaf</tissue>
    </source>
</reference>
<evidence type="ECO:0000313" key="8">
    <source>
        <dbReference type="Proteomes" id="UP000077755"/>
    </source>
</evidence>
<sequence length="357" mass="38847">MEVLCDCCEWNGCSGHGVQKSESDAACPSIDEFSNTWPSLLELPYASACDSSFTPMSSSLIGTENTMNSPNECSSVLMDNYNMINEFSPSIKIHNVVGASTVVPLNSNNVPQCNNNQPSFFPTENGSNFPEICSSSKYTILNEGDDICEGVDLDVALNGYEMFGCLQGQSENQRNIGGLDCLVLEKPLPVTESNNQIENNLEAALTSQQDCITFQSPQLNGSASLMQTIGGGASSLLMNPSYNREIGMPFPSGPLSLTTVTGESSVAGNQDCGLSPVFLAGESPWESSLDTTSPQARDKAKMRYNEKKKTRMFGKKIRYASRKARADTRKRVKGRFVKTGEAYDYDPQTPFELEPDK</sequence>
<evidence type="ECO:0000256" key="2">
    <source>
        <dbReference type="ARBA" id="ARBA00022737"/>
    </source>
</evidence>
<reference evidence="7" key="2">
    <citation type="submission" date="2022-03" db="EMBL/GenBank/DDBJ databases">
        <title>Draft title - Genomic analysis of global carrot germplasm unveils the trajectory of domestication and the origin of high carotenoid orange carrot.</title>
        <authorList>
            <person name="Iorizzo M."/>
            <person name="Ellison S."/>
            <person name="Senalik D."/>
            <person name="Macko-Podgorni A."/>
            <person name="Grzebelus D."/>
            <person name="Bostan H."/>
            <person name="Rolling W."/>
            <person name="Curaba J."/>
            <person name="Simon P."/>
        </authorList>
    </citation>
    <scope>NUCLEOTIDE SEQUENCE</scope>
    <source>
        <tissue evidence="7">Leaf</tissue>
    </source>
</reference>
<dbReference type="AlphaFoldDB" id="A0A164W8Y6"/>
<dbReference type="OrthoDB" id="153872at2759"/>
<dbReference type="InterPro" id="IPR010402">
    <property type="entry name" value="CCT_domain"/>
</dbReference>
<name>A0A164W8Y6_DAUCS</name>
<keyword evidence="3 4" id="KW-0539">Nucleus</keyword>
<organism evidence="6">
    <name type="scientific">Daucus carota subsp. sativus</name>
    <name type="common">Carrot</name>
    <dbReference type="NCBI Taxonomy" id="79200"/>
    <lineage>
        <taxon>Eukaryota</taxon>
        <taxon>Viridiplantae</taxon>
        <taxon>Streptophyta</taxon>
        <taxon>Embryophyta</taxon>
        <taxon>Tracheophyta</taxon>
        <taxon>Spermatophyta</taxon>
        <taxon>Magnoliopsida</taxon>
        <taxon>eudicotyledons</taxon>
        <taxon>Gunneridae</taxon>
        <taxon>Pentapetalae</taxon>
        <taxon>asterids</taxon>
        <taxon>campanulids</taxon>
        <taxon>Apiales</taxon>
        <taxon>Apiaceae</taxon>
        <taxon>Apioideae</taxon>
        <taxon>Scandiceae</taxon>
        <taxon>Daucinae</taxon>
        <taxon>Daucus</taxon>
        <taxon>Daucus sect. Daucus</taxon>
    </lineage>
</organism>
<dbReference type="Gramene" id="KZM91446">
    <property type="protein sequence ID" value="KZM91446"/>
    <property type="gene ID" value="DCAR_021189"/>
</dbReference>
<evidence type="ECO:0000256" key="4">
    <source>
        <dbReference type="PROSITE-ProRule" id="PRU00357"/>
    </source>
</evidence>
<accession>A0A164W8Y6</accession>
<protein>
    <recommendedName>
        <fullName evidence="5">CCT domain-containing protein</fullName>
    </recommendedName>
</protein>
<evidence type="ECO:0000313" key="6">
    <source>
        <dbReference type="EMBL" id="KZM91446.1"/>
    </source>
</evidence>
<dbReference type="EMBL" id="CP093348">
    <property type="protein sequence ID" value="WOH05716.1"/>
    <property type="molecule type" value="Genomic_DNA"/>
</dbReference>
<comment type="subcellular location">
    <subcellularLocation>
        <location evidence="1 4">Nucleus</location>
    </subcellularLocation>
</comment>
<gene>
    <name evidence="6" type="ORF">DCAR_021189</name>
    <name evidence="7" type="ORF">DCAR_0625136</name>
</gene>
<evidence type="ECO:0000313" key="7">
    <source>
        <dbReference type="EMBL" id="WOH05716.1"/>
    </source>
</evidence>
<dbReference type="PANTHER" id="PTHR31717">
    <property type="entry name" value="ZINC FINGER PROTEIN CONSTANS-LIKE 10"/>
    <property type="match status" value="1"/>
</dbReference>
<evidence type="ECO:0000256" key="1">
    <source>
        <dbReference type="ARBA" id="ARBA00004123"/>
    </source>
</evidence>
<dbReference type="PANTHER" id="PTHR31717:SF46">
    <property type="entry name" value="CCT MOTIF FAMILY PROTEIN-RELATED"/>
    <property type="match status" value="1"/>
</dbReference>
<dbReference type="PROSITE" id="PS51017">
    <property type="entry name" value="CCT"/>
    <property type="match status" value="1"/>
</dbReference>
<dbReference type="Proteomes" id="UP000077755">
    <property type="component" value="Chromosome 6"/>
</dbReference>
<dbReference type="GO" id="GO:0005634">
    <property type="term" value="C:nucleus"/>
    <property type="evidence" value="ECO:0007669"/>
    <property type="project" value="UniProtKB-SubCell"/>
</dbReference>
<proteinExistence type="predicted"/>
<evidence type="ECO:0000256" key="3">
    <source>
        <dbReference type="ARBA" id="ARBA00023242"/>
    </source>
</evidence>
<keyword evidence="2" id="KW-0677">Repeat</keyword>
<feature type="domain" description="CCT" evidence="5">
    <location>
        <begin position="297"/>
        <end position="339"/>
    </location>
</feature>
<dbReference type="Pfam" id="PF06203">
    <property type="entry name" value="CCT"/>
    <property type="match status" value="1"/>
</dbReference>
<dbReference type="EMBL" id="LNRQ01000006">
    <property type="protein sequence ID" value="KZM91446.1"/>
    <property type="molecule type" value="Genomic_DNA"/>
</dbReference>
<keyword evidence="8" id="KW-1185">Reference proteome</keyword>
<evidence type="ECO:0000259" key="5">
    <source>
        <dbReference type="PROSITE" id="PS51017"/>
    </source>
</evidence>